<dbReference type="Pfam" id="PF06200">
    <property type="entry name" value="tify"/>
    <property type="match status" value="1"/>
</dbReference>
<dbReference type="EMBL" id="JAINDJ010000006">
    <property type="protein sequence ID" value="KAG9443960.1"/>
    <property type="molecule type" value="Genomic_DNA"/>
</dbReference>
<keyword evidence="2" id="KW-1184">Jasmonic acid signaling pathway</keyword>
<feature type="domain" description="Tify" evidence="3">
    <location>
        <begin position="27"/>
        <end position="62"/>
    </location>
</feature>
<keyword evidence="2" id="KW-0539">Nucleus</keyword>
<dbReference type="AlphaFoldDB" id="A0AAV7E4X0"/>
<dbReference type="InterPro" id="IPR018467">
    <property type="entry name" value="CCT_CS"/>
</dbReference>
<dbReference type="Pfam" id="PF09425">
    <property type="entry name" value="Jas_motif"/>
    <property type="match status" value="1"/>
</dbReference>
<dbReference type="PROSITE" id="PS51320">
    <property type="entry name" value="TIFY"/>
    <property type="match status" value="1"/>
</dbReference>
<dbReference type="PANTHER" id="PTHR33077:SF102">
    <property type="entry name" value="PROTEIN TIFY"/>
    <property type="match status" value="1"/>
</dbReference>
<dbReference type="GO" id="GO:0009611">
    <property type="term" value="P:response to wounding"/>
    <property type="evidence" value="ECO:0007669"/>
    <property type="project" value="UniProtKB-UniRule"/>
</dbReference>
<comment type="subcellular location">
    <subcellularLocation>
        <location evidence="2">Nucleus</location>
    </subcellularLocation>
</comment>
<comment type="similarity">
    <text evidence="1 2">Belongs to the TIFY/JAZ family.</text>
</comment>
<evidence type="ECO:0000313" key="5">
    <source>
        <dbReference type="Proteomes" id="UP000825729"/>
    </source>
</evidence>
<keyword evidence="5" id="KW-1185">Reference proteome</keyword>
<dbReference type="GO" id="GO:0031347">
    <property type="term" value="P:regulation of defense response"/>
    <property type="evidence" value="ECO:0007669"/>
    <property type="project" value="UniProtKB-UniRule"/>
</dbReference>
<evidence type="ECO:0000256" key="2">
    <source>
        <dbReference type="RuleBase" id="RU369065"/>
    </source>
</evidence>
<dbReference type="GO" id="GO:0005634">
    <property type="term" value="C:nucleus"/>
    <property type="evidence" value="ECO:0007669"/>
    <property type="project" value="UniProtKB-SubCell"/>
</dbReference>
<reference evidence="4 5" key="1">
    <citation type="submission" date="2021-07" db="EMBL/GenBank/DDBJ databases">
        <title>The Aristolochia fimbriata genome: insights into angiosperm evolution, floral development and chemical biosynthesis.</title>
        <authorList>
            <person name="Jiao Y."/>
        </authorList>
    </citation>
    <scope>NUCLEOTIDE SEQUENCE [LARGE SCALE GENOMIC DNA]</scope>
    <source>
        <strain evidence="4">IBCAS-2021</strain>
        <tissue evidence="4">Leaf</tissue>
    </source>
</reference>
<comment type="domain">
    <text evidence="2">The jas domain is required for interaction with COI1.</text>
</comment>
<comment type="caution">
    <text evidence="4">The sequence shown here is derived from an EMBL/GenBank/DDBJ whole genome shotgun (WGS) entry which is preliminary data.</text>
</comment>
<evidence type="ECO:0000259" key="3">
    <source>
        <dbReference type="PROSITE" id="PS51320"/>
    </source>
</evidence>
<accession>A0AAV7E4X0</accession>
<gene>
    <name evidence="4" type="ORF">H6P81_015300</name>
</gene>
<sequence>MSAQLVLNADSGSLQGSEGDIIFKEYQSSRKGQLTIFYEGTMNVYENVPIDKAQAIMLLAGESATYDHRKSRVAPNDVGAPSGVRHVSVHQQLPSITELQADLPLARKHSLQCFFEKRRDRIMNMNAR</sequence>
<name>A0AAV7E4X0_ARIFI</name>
<dbReference type="PANTHER" id="PTHR33077">
    <property type="entry name" value="PROTEIN TIFY 4A-RELATED-RELATED"/>
    <property type="match status" value="1"/>
</dbReference>
<dbReference type="InterPro" id="IPR010399">
    <property type="entry name" value="Tify_dom"/>
</dbReference>
<dbReference type="InterPro" id="IPR040390">
    <property type="entry name" value="TIFY/JAZ"/>
</dbReference>
<dbReference type="Proteomes" id="UP000825729">
    <property type="component" value="Unassembled WGS sequence"/>
</dbReference>
<protein>
    <recommendedName>
        <fullName evidence="2">Protein TIFY</fullName>
    </recommendedName>
    <alternativeName>
        <fullName evidence="2">Jasmonate ZIM domain-containing protein</fullName>
    </alternativeName>
</protein>
<evidence type="ECO:0000256" key="1">
    <source>
        <dbReference type="ARBA" id="ARBA00008614"/>
    </source>
</evidence>
<evidence type="ECO:0000313" key="4">
    <source>
        <dbReference type="EMBL" id="KAG9443960.1"/>
    </source>
</evidence>
<proteinExistence type="inferred from homology"/>
<dbReference type="SMART" id="SM00979">
    <property type="entry name" value="TIFY"/>
    <property type="match status" value="1"/>
</dbReference>
<organism evidence="4 5">
    <name type="scientific">Aristolochia fimbriata</name>
    <name type="common">White veined hardy Dutchman's pipe vine</name>
    <dbReference type="NCBI Taxonomy" id="158543"/>
    <lineage>
        <taxon>Eukaryota</taxon>
        <taxon>Viridiplantae</taxon>
        <taxon>Streptophyta</taxon>
        <taxon>Embryophyta</taxon>
        <taxon>Tracheophyta</taxon>
        <taxon>Spermatophyta</taxon>
        <taxon>Magnoliopsida</taxon>
        <taxon>Magnoliidae</taxon>
        <taxon>Piperales</taxon>
        <taxon>Aristolochiaceae</taxon>
        <taxon>Aristolochia</taxon>
    </lineage>
</organism>
<dbReference type="GO" id="GO:2000022">
    <property type="term" value="P:regulation of jasmonic acid mediated signaling pathway"/>
    <property type="evidence" value="ECO:0007669"/>
    <property type="project" value="UniProtKB-UniRule"/>
</dbReference>
<comment type="function">
    <text evidence="2">Repressor of jasmonate responses.</text>
</comment>